<dbReference type="PANTHER" id="PTHR13090">
    <property type="entry name" value="ARGININE-HYDROXYLASE NDUFAF5, MITOCHONDRIAL"/>
    <property type="match status" value="1"/>
</dbReference>
<keyword evidence="7 8" id="KW-0093">Biotin biosynthesis</keyword>
<dbReference type="Gene3D" id="3.40.50.150">
    <property type="entry name" value="Vaccinia Virus protein VP39"/>
    <property type="match status" value="1"/>
</dbReference>
<gene>
    <name evidence="8" type="primary">bioC</name>
    <name evidence="10" type="ORF">A1353_15560</name>
</gene>
<accession>A0A177MAE8</accession>
<comment type="catalytic activity">
    <reaction evidence="1 8">
        <text>malonyl-[ACP] + S-adenosyl-L-methionine = malonyl-[ACP] methyl ester + S-adenosyl-L-homocysteine</text>
        <dbReference type="Rhea" id="RHEA:17105"/>
        <dbReference type="Rhea" id="RHEA-COMP:9623"/>
        <dbReference type="Rhea" id="RHEA-COMP:9954"/>
        <dbReference type="ChEBI" id="CHEBI:57856"/>
        <dbReference type="ChEBI" id="CHEBI:59789"/>
        <dbReference type="ChEBI" id="CHEBI:78449"/>
        <dbReference type="ChEBI" id="CHEBI:78845"/>
        <dbReference type="EC" id="2.1.1.197"/>
    </reaction>
</comment>
<keyword evidence="4 8" id="KW-0489">Methyltransferase</keyword>
<dbReference type="HAMAP" id="MF_00835">
    <property type="entry name" value="BioC"/>
    <property type="match status" value="1"/>
</dbReference>
<dbReference type="Proteomes" id="UP000077763">
    <property type="component" value="Unassembled WGS sequence"/>
</dbReference>
<dbReference type="GO" id="GO:0010340">
    <property type="term" value="F:carboxyl-O-methyltransferase activity"/>
    <property type="evidence" value="ECO:0007669"/>
    <property type="project" value="UniProtKB-UniRule"/>
</dbReference>
<evidence type="ECO:0000256" key="5">
    <source>
        <dbReference type="ARBA" id="ARBA00022679"/>
    </source>
</evidence>
<proteinExistence type="inferred from homology"/>
<dbReference type="GO" id="GO:0008757">
    <property type="term" value="F:S-adenosylmethionine-dependent methyltransferase activity"/>
    <property type="evidence" value="ECO:0007669"/>
    <property type="project" value="InterPro"/>
</dbReference>
<dbReference type="AlphaFoldDB" id="A0A177MAE8"/>
<feature type="domain" description="Methyltransferase type 11" evidence="9">
    <location>
        <begin position="50"/>
        <end position="145"/>
    </location>
</feature>
<dbReference type="SUPFAM" id="SSF53335">
    <property type="entry name" value="S-adenosyl-L-methionine-dependent methyltransferases"/>
    <property type="match status" value="1"/>
</dbReference>
<dbReference type="InterPro" id="IPR011814">
    <property type="entry name" value="BioC"/>
</dbReference>
<comment type="similarity">
    <text evidence="8">Belongs to the methyltransferase superfamily.</text>
</comment>
<dbReference type="CDD" id="cd02440">
    <property type="entry name" value="AdoMet_MTases"/>
    <property type="match status" value="1"/>
</dbReference>
<evidence type="ECO:0000256" key="3">
    <source>
        <dbReference type="ARBA" id="ARBA00012327"/>
    </source>
</evidence>
<keyword evidence="5 8" id="KW-0808">Transferase</keyword>
<dbReference type="InterPro" id="IPR050602">
    <property type="entry name" value="Malonyl-ACP_OMT"/>
</dbReference>
<dbReference type="InterPro" id="IPR029063">
    <property type="entry name" value="SAM-dependent_MTases_sf"/>
</dbReference>
<comment type="pathway">
    <text evidence="2 8">Cofactor biosynthesis; biotin biosynthesis.</text>
</comment>
<evidence type="ECO:0000256" key="4">
    <source>
        <dbReference type="ARBA" id="ARBA00022603"/>
    </source>
</evidence>
<dbReference type="NCBIfam" id="TIGR02072">
    <property type="entry name" value="BioC"/>
    <property type="match status" value="1"/>
</dbReference>
<dbReference type="EC" id="2.1.1.197" evidence="3 8"/>
<protein>
    <recommendedName>
        <fullName evidence="3 8">Malonyl-[acyl-carrier protein] O-methyltransferase</fullName>
        <shortName evidence="8">Malonyl-ACP O-methyltransferase</shortName>
        <ecNumber evidence="3 8">2.1.1.197</ecNumber>
    </recommendedName>
    <alternativeName>
        <fullName evidence="8">Biotin synthesis protein BioC</fullName>
    </alternativeName>
</protein>
<dbReference type="UniPathway" id="UPA00078"/>
<evidence type="ECO:0000256" key="1">
    <source>
        <dbReference type="ARBA" id="ARBA00000852"/>
    </source>
</evidence>
<dbReference type="GO" id="GO:0032259">
    <property type="term" value="P:methylation"/>
    <property type="evidence" value="ECO:0007669"/>
    <property type="project" value="UniProtKB-KW"/>
</dbReference>
<evidence type="ECO:0000256" key="7">
    <source>
        <dbReference type="ARBA" id="ARBA00022756"/>
    </source>
</evidence>
<evidence type="ECO:0000256" key="8">
    <source>
        <dbReference type="HAMAP-Rule" id="MF_00835"/>
    </source>
</evidence>
<keyword evidence="6 8" id="KW-0949">S-adenosyl-L-methionine</keyword>
<comment type="function">
    <text evidence="8">Converts the free carboxyl group of a malonyl-thioester to its methyl ester by transfer of a methyl group from S-adenosyl-L-methionine (SAM). It allows to synthesize pimeloyl-ACP via the fatty acid synthetic pathway.</text>
</comment>
<dbReference type="PANTHER" id="PTHR13090:SF1">
    <property type="entry name" value="ARGININE-HYDROXYLASE NDUFAF5, MITOCHONDRIAL"/>
    <property type="match status" value="1"/>
</dbReference>
<name>A0A177MAE8_METMH</name>
<evidence type="ECO:0000256" key="6">
    <source>
        <dbReference type="ARBA" id="ARBA00022691"/>
    </source>
</evidence>
<dbReference type="EMBL" id="LUUH01000061">
    <property type="protein sequence ID" value="OAI02662.1"/>
    <property type="molecule type" value="Genomic_DNA"/>
</dbReference>
<dbReference type="RefSeq" id="WP_064037088.1">
    <property type="nucleotide sequence ID" value="NZ_LUUH01000061.1"/>
</dbReference>
<organism evidence="10 11">
    <name type="scientific">Methylomonas methanica</name>
    <dbReference type="NCBI Taxonomy" id="421"/>
    <lineage>
        <taxon>Bacteria</taxon>
        <taxon>Pseudomonadati</taxon>
        <taxon>Pseudomonadota</taxon>
        <taxon>Gammaproteobacteria</taxon>
        <taxon>Methylococcales</taxon>
        <taxon>Methylococcaceae</taxon>
        <taxon>Methylomonas</taxon>
    </lineage>
</organism>
<dbReference type="InterPro" id="IPR013216">
    <property type="entry name" value="Methyltransf_11"/>
</dbReference>
<evidence type="ECO:0000313" key="10">
    <source>
        <dbReference type="EMBL" id="OAI02662.1"/>
    </source>
</evidence>
<reference evidence="10 11" key="1">
    <citation type="submission" date="2016-03" db="EMBL/GenBank/DDBJ databases">
        <authorList>
            <person name="Ploux O."/>
        </authorList>
    </citation>
    <scope>NUCLEOTIDE SEQUENCE [LARGE SCALE GENOMIC DNA]</scope>
    <source>
        <strain evidence="10 11">R-45371</strain>
    </source>
</reference>
<evidence type="ECO:0000256" key="2">
    <source>
        <dbReference type="ARBA" id="ARBA00004746"/>
    </source>
</evidence>
<sequence>MSPAVLDKARIRRSFAAAAESYDSAAILQRQVGLALLENFPLQPTPGRVLDVGCGTGFLTRCLPCGSMDQSCLALDIALPMLQASRRNNRDLSVDYVCADAEKLPFADNSLQQVYSNLALQWCQDLSAVFADVQRILKPEGLLVFSTFGPETLKELKAAWTGVDDFAHVNDFYSVGQICEFLAVAGLGRVDVETVMYRLAYPSVLALMRELKGLGAHNVSDARNRRPTTRSQLQHMMRQYESSMVNGEIVASYEIIFVRARS</sequence>
<dbReference type="Pfam" id="PF08241">
    <property type="entry name" value="Methyltransf_11"/>
    <property type="match status" value="1"/>
</dbReference>
<dbReference type="GO" id="GO:0102130">
    <property type="term" value="F:malonyl-CoA methyltransferase activity"/>
    <property type="evidence" value="ECO:0007669"/>
    <property type="project" value="UniProtKB-EC"/>
</dbReference>
<comment type="caution">
    <text evidence="10">The sequence shown here is derived from an EMBL/GenBank/DDBJ whole genome shotgun (WGS) entry which is preliminary data.</text>
</comment>
<evidence type="ECO:0000313" key="11">
    <source>
        <dbReference type="Proteomes" id="UP000077763"/>
    </source>
</evidence>
<evidence type="ECO:0000259" key="9">
    <source>
        <dbReference type="Pfam" id="PF08241"/>
    </source>
</evidence>
<dbReference type="GO" id="GO:0009102">
    <property type="term" value="P:biotin biosynthetic process"/>
    <property type="evidence" value="ECO:0007669"/>
    <property type="project" value="UniProtKB-UniRule"/>
</dbReference>